<dbReference type="PROSITE" id="PS51733">
    <property type="entry name" value="BPL_LPL_CATALYTIC"/>
    <property type="match status" value="1"/>
</dbReference>
<dbReference type="GO" id="GO:0005737">
    <property type="term" value="C:cytoplasm"/>
    <property type="evidence" value="ECO:0007669"/>
    <property type="project" value="TreeGrafter"/>
</dbReference>
<dbReference type="Proteomes" id="UP000886289">
    <property type="component" value="Unassembled WGS sequence"/>
</dbReference>
<evidence type="ECO:0000256" key="1">
    <source>
        <dbReference type="ARBA" id="ARBA00022598"/>
    </source>
</evidence>
<keyword evidence="6" id="KW-0804">Transcription</keyword>
<keyword evidence="6" id="KW-0678">Repressor</keyword>
<feature type="DNA-binding region" description="H-T-H motif" evidence="6">
    <location>
        <begin position="22"/>
        <end position="41"/>
    </location>
</feature>
<dbReference type="GO" id="GO:0006355">
    <property type="term" value="P:regulation of DNA-templated transcription"/>
    <property type="evidence" value="ECO:0007669"/>
    <property type="project" value="UniProtKB-UniRule"/>
</dbReference>
<dbReference type="PANTHER" id="PTHR12835">
    <property type="entry name" value="BIOTIN PROTEIN LIGASE"/>
    <property type="match status" value="1"/>
</dbReference>
<feature type="binding site" evidence="6">
    <location>
        <position position="180"/>
    </location>
    <ligand>
        <name>biotin</name>
        <dbReference type="ChEBI" id="CHEBI:57586"/>
    </ligand>
</feature>
<keyword evidence="2 6" id="KW-0547">Nucleotide-binding</keyword>
<dbReference type="InterPro" id="IPR003142">
    <property type="entry name" value="BPL_C"/>
</dbReference>
<dbReference type="CDD" id="cd16442">
    <property type="entry name" value="BPL"/>
    <property type="match status" value="1"/>
</dbReference>
<dbReference type="NCBIfam" id="TIGR00121">
    <property type="entry name" value="birA_ligase"/>
    <property type="match status" value="1"/>
</dbReference>
<protein>
    <recommendedName>
        <fullName evidence="6">Bifunctional ligase/repressor BirA</fullName>
    </recommendedName>
    <alternativeName>
        <fullName evidence="6">Biotin--[acetyl-CoA-carboxylase] ligase</fullName>
        <ecNumber evidence="6">6.3.4.15</ecNumber>
    </alternativeName>
    <alternativeName>
        <fullName evidence="6">Biotin--protein ligase</fullName>
    </alternativeName>
    <alternativeName>
        <fullName evidence="6">Biotin-[acetyl-CoA carboxylase] synthetase</fullName>
    </alternativeName>
</protein>
<dbReference type="InterPro" id="IPR004408">
    <property type="entry name" value="Biotin_CoA_COase_ligase"/>
</dbReference>
<dbReference type="HAMAP" id="MF_00978">
    <property type="entry name" value="Bifunct_BirA"/>
    <property type="match status" value="1"/>
</dbReference>
<gene>
    <name evidence="6" type="primary">birA</name>
    <name evidence="8" type="ORF">ENG63_04165</name>
</gene>
<dbReference type="Gene3D" id="1.10.10.10">
    <property type="entry name" value="Winged helix-like DNA-binding domain superfamily/Winged helix DNA-binding domain"/>
    <property type="match status" value="1"/>
</dbReference>
<dbReference type="GO" id="GO:0003677">
    <property type="term" value="F:DNA binding"/>
    <property type="evidence" value="ECO:0007669"/>
    <property type="project" value="UniProtKB-UniRule"/>
</dbReference>
<keyword evidence="6" id="KW-0805">Transcription regulation</keyword>
<proteinExistence type="inferred from homology"/>
<dbReference type="Pfam" id="PF02237">
    <property type="entry name" value="BPL_C"/>
    <property type="match status" value="1"/>
</dbReference>
<dbReference type="EC" id="6.3.4.15" evidence="6"/>
<organism evidence="8">
    <name type="scientific">Desulfofervidus auxilii</name>
    <dbReference type="NCBI Taxonomy" id="1621989"/>
    <lineage>
        <taxon>Bacteria</taxon>
        <taxon>Pseudomonadati</taxon>
        <taxon>Thermodesulfobacteriota</taxon>
        <taxon>Candidatus Desulfofervidia</taxon>
        <taxon>Candidatus Desulfofervidales</taxon>
        <taxon>Candidatus Desulfofervidaceae</taxon>
        <taxon>Candidatus Desulfofervidus</taxon>
    </lineage>
</organism>
<feature type="binding site" evidence="6">
    <location>
        <position position="110"/>
    </location>
    <ligand>
        <name>biotin</name>
        <dbReference type="ChEBI" id="CHEBI:57586"/>
    </ligand>
</feature>
<name>A0A7C0U2A1_DESA2</name>
<dbReference type="InterPro" id="IPR036390">
    <property type="entry name" value="WH_DNA-bd_sf"/>
</dbReference>
<dbReference type="Pfam" id="PF08279">
    <property type="entry name" value="HTH_11"/>
    <property type="match status" value="1"/>
</dbReference>
<dbReference type="Gene3D" id="3.30.930.10">
    <property type="entry name" value="Bira Bifunctional Protein, Domain 2"/>
    <property type="match status" value="1"/>
</dbReference>
<dbReference type="InterPro" id="IPR013196">
    <property type="entry name" value="HTH_11"/>
</dbReference>
<reference evidence="8" key="1">
    <citation type="journal article" date="2020" name="mSystems">
        <title>Genome- and Community-Level Interaction Insights into Carbon Utilization and Element Cycling Functions of Hydrothermarchaeota in Hydrothermal Sediment.</title>
        <authorList>
            <person name="Zhou Z."/>
            <person name="Liu Y."/>
            <person name="Xu W."/>
            <person name="Pan J."/>
            <person name="Luo Z.H."/>
            <person name="Li M."/>
        </authorList>
    </citation>
    <scope>NUCLEOTIDE SEQUENCE [LARGE SCALE GENOMIC DNA]</scope>
    <source>
        <strain evidence="8">HyVt-233</strain>
    </source>
</reference>
<sequence>MVKKTRQKILKFLKENPKYVSGEFLSKKLGISRVSVWKHIRNLQQDGYIIDASQKGYRLISSPDLLLPYEFPGWEEKIFHFNELDSTMNIARKMAKEGAKEWTIIIAETQTQGKGRLGRKWLSSKGGIYFTVILRPKITPLYAPRINLMASIAVARTIRKLFNLKAELKWPNDVLVNGKKICGILAEMDAEIDKINYVNLGIGINVNNIISKQEETAISLKEILGKEVDRKSFFYSLLKELKETQALLNKADLLEEWKRLSATLNKIVKVITINGEIIGKAIDIDAYGALLIKTSEGSLKSIFAGDCIHLR</sequence>
<accession>A0A7C0U2A1</accession>
<evidence type="ECO:0000256" key="6">
    <source>
        <dbReference type="HAMAP-Rule" id="MF_00978"/>
    </source>
</evidence>
<comment type="similarity">
    <text evidence="6">Belongs to the biotin--protein ligase family.</text>
</comment>
<keyword evidence="6" id="KW-0238">DNA-binding</keyword>
<comment type="caution">
    <text evidence="6">Lacks conserved residue(s) required for the propagation of feature annotation.</text>
</comment>
<dbReference type="CDD" id="cd00090">
    <property type="entry name" value="HTH_ARSR"/>
    <property type="match status" value="1"/>
</dbReference>
<evidence type="ECO:0000256" key="4">
    <source>
        <dbReference type="ARBA" id="ARBA00023267"/>
    </source>
</evidence>
<keyword evidence="1 6" id="KW-0436">Ligase</keyword>
<dbReference type="InterPro" id="IPR030855">
    <property type="entry name" value="Bifunct_BirA"/>
</dbReference>
<evidence type="ECO:0000313" key="8">
    <source>
        <dbReference type="EMBL" id="HDD44040.1"/>
    </source>
</evidence>
<keyword evidence="4 6" id="KW-0092">Biotin</keyword>
<keyword evidence="3 6" id="KW-0067">ATP-binding</keyword>
<dbReference type="GO" id="GO:0005524">
    <property type="term" value="F:ATP binding"/>
    <property type="evidence" value="ECO:0007669"/>
    <property type="project" value="UniProtKB-UniRule"/>
</dbReference>
<dbReference type="InterPro" id="IPR036388">
    <property type="entry name" value="WH-like_DNA-bd_sf"/>
</dbReference>
<dbReference type="AlphaFoldDB" id="A0A7C0U2A1"/>
<evidence type="ECO:0000256" key="3">
    <source>
        <dbReference type="ARBA" id="ARBA00022840"/>
    </source>
</evidence>
<dbReference type="InterPro" id="IPR004143">
    <property type="entry name" value="BPL_LPL_catalytic"/>
</dbReference>
<dbReference type="InterPro" id="IPR045864">
    <property type="entry name" value="aa-tRNA-synth_II/BPL/LPL"/>
</dbReference>
<dbReference type="InterPro" id="IPR008988">
    <property type="entry name" value="Transcriptional_repressor_C"/>
</dbReference>
<dbReference type="GO" id="GO:0004077">
    <property type="term" value="F:biotin--[biotin carboxyl-carrier protein] ligase activity"/>
    <property type="evidence" value="ECO:0007669"/>
    <property type="project" value="UniProtKB-UniRule"/>
</dbReference>
<dbReference type="InterPro" id="IPR011991">
    <property type="entry name" value="ArsR-like_HTH"/>
</dbReference>
<feature type="domain" description="BPL/LPL catalytic" evidence="7">
    <location>
        <begin position="60"/>
        <end position="249"/>
    </location>
</feature>
<dbReference type="Gene3D" id="2.30.30.100">
    <property type="match status" value="1"/>
</dbReference>
<dbReference type="EMBL" id="DRBS01000160">
    <property type="protein sequence ID" value="HDD44040.1"/>
    <property type="molecule type" value="Genomic_DNA"/>
</dbReference>
<comment type="caution">
    <text evidence="8">The sequence shown here is derived from an EMBL/GenBank/DDBJ whole genome shotgun (WGS) entry which is preliminary data.</text>
</comment>
<evidence type="ECO:0000256" key="5">
    <source>
        <dbReference type="ARBA" id="ARBA00047846"/>
    </source>
</evidence>
<comment type="function">
    <text evidence="6">Acts both as a biotin--[acetyl-CoA-carboxylase] ligase and a repressor.</text>
</comment>
<dbReference type="Pfam" id="PF03099">
    <property type="entry name" value="BPL_LplA_LipB"/>
    <property type="match status" value="1"/>
</dbReference>
<evidence type="ECO:0000259" key="7">
    <source>
        <dbReference type="PROSITE" id="PS51733"/>
    </source>
</evidence>
<dbReference type="SUPFAM" id="SSF46785">
    <property type="entry name" value="Winged helix' DNA-binding domain"/>
    <property type="match status" value="1"/>
</dbReference>
<dbReference type="PANTHER" id="PTHR12835:SF5">
    <property type="entry name" value="BIOTIN--PROTEIN LIGASE"/>
    <property type="match status" value="1"/>
</dbReference>
<dbReference type="SUPFAM" id="SSF55681">
    <property type="entry name" value="Class II aaRS and biotin synthetases"/>
    <property type="match status" value="1"/>
</dbReference>
<comment type="catalytic activity">
    <reaction evidence="5 6">
        <text>biotin + L-lysyl-[protein] + ATP = N(6)-biotinyl-L-lysyl-[protein] + AMP + diphosphate + H(+)</text>
        <dbReference type="Rhea" id="RHEA:11756"/>
        <dbReference type="Rhea" id="RHEA-COMP:9752"/>
        <dbReference type="Rhea" id="RHEA-COMP:10505"/>
        <dbReference type="ChEBI" id="CHEBI:15378"/>
        <dbReference type="ChEBI" id="CHEBI:29969"/>
        <dbReference type="ChEBI" id="CHEBI:30616"/>
        <dbReference type="ChEBI" id="CHEBI:33019"/>
        <dbReference type="ChEBI" id="CHEBI:57586"/>
        <dbReference type="ChEBI" id="CHEBI:83144"/>
        <dbReference type="ChEBI" id="CHEBI:456215"/>
        <dbReference type="EC" id="6.3.4.15"/>
    </reaction>
</comment>
<evidence type="ECO:0000256" key="2">
    <source>
        <dbReference type="ARBA" id="ARBA00022741"/>
    </source>
</evidence>
<dbReference type="SUPFAM" id="SSF50037">
    <property type="entry name" value="C-terminal domain of transcriptional repressors"/>
    <property type="match status" value="1"/>
</dbReference>